<sequence length="84" mass="9585">MTNTKIDQIIQRMAEDINDKSTPEGRQAASELTKKTQKRRMIAKYKADKALALMHPEEHKTLYDAAYDLLASDARYANVDTIND</sequence>
<gene>
    <name evidence="1" type="ORF">METZ01_LOCUS468666</name>
</gene>
<dbReference type="EMBL" id="UINC01198033">
    <property type="protein sequence ID" value="SVE15812.1"/>
    <property type="molecule type" value="Genomic_DNA"/>
</dbReference>
<dbReference type="AlphaFoldDB" id="A0A383B742"/>
<organism evidence="1">
    <name type="scientific">marine metagenome</name>
    <dbReference type="NCBI Taxonomy" id="408172"/>
    <lineage>
        <taxon>unclassified sequences</taxon>
        <taxon>metagenomes</taxon>
        <taxon>ecological metagenomes</taxon>
    </lineage>
</organism>
<evidence type="ECO:0000313" key="1">
    <source>
        <dbReference type="EMBL" id="SVE15812.1"/>
    </source>
</evidence>
<reference evidence="1" key="1">
    <citation type="submission" date="2018-05" db="EMBL/GenBank/DDBJ databases">
        <authorList>
            <person name="Lanie J.A."/>
            <person name="Ng W.-L."/>
            <person name="Kazmierczak K.M."/>
            <person name="Andrzejewski T.M."/>
            <person name="Davidsen T.M."/>
            <person name="Wayne K.J."/>
            <person name="Tettelin H."/>
            <person name="Glass J.I."/>
            <person name="Rusch D."/>
            <person name="Podicherti R."/>
            <person name="Tsui H.-C.T."/>
            <person name="Winkler M.E."/>
        </authorList>
    </citation>
    <scope>NUCLEOTIDE SEQUENCE</scope>
</reference>
<proteinExistence type="predicted"/>
<name>A0A383B742_9ZZZZ</name>
<protein>
    <submittedName>
        <fullName evidence="1">Uncharacterized protein</fullName>
    </submittedName>
</protein>
<accession>A0A383B742</accession>